<evidence type="ECO:0000256" key="1">
    <source>
        <dbReference type="SAM" id="Coils"/>
    </source>
</evidence>
<keyword evidence="4" id="KW-1185">Reference proteome</keyword>
<keyword evidence="1" id="KW-0175">Coiled coil</keyword>
<protein>
    <recommendedName>
        <fullName evidence="5">Coiled-coil domain-containing protein 61</fullName>
    </recommendedName>
</protein>
<feature type="region of interest" description="Disordered" evidence="2">
    <location>
        <begin position="240"/>
        <end position="377"/>
    </location>
</feature>
<feature type="compositionally biased region" description="Low complexity" evidence="2">
    <location>
        <begin position="361"/>
        <end position="373"/>
    </location>
</feature>
<feature type="coiled-coil region" evidence="1">
    <location>
        <begin position="205"/>
        <end position="239"/>
    </location>
</feature>
<gene>
    <name evidence="3" type="ORF">NQ317_007857</name>
</gene>
<reference evidence="3" key="1">
    <citation type="journal article" date="2023" name="Insect Mol. Biol.">
        <title>Genome sequencing provides insights into the evolution of gene families encoding plant cell wall-degrading enzymes in longhorned beetles.</title>
        <authorList>
            <person name="Shin N.R."/>
            <person name="Okamura Y."/>
            <person name="Kirsch R."/>
            <person name="Pauchet Y."/>
        </authorList>
    </citation>
    <scope>NUCLEOTIDE SEQUENCE</scope>
    <source>
        <strain evidence="3">MMC_N1</strain>
    </source>
</reference>
<organism evidence="3 4">
    <name type="scientific">Molorchus minor</name>
    <dbReference type="NCBI Taxonomy" id="1323400"/>
    <lineage>
        <taxon>Eukaryota</taxon>
        <taxon>Metazoa</taxon>
        <taxon>Ecdysozoa</taxon>
        <taxon>Arthropoda</taxon>
        <taxon>Hexapoda</taxon>
        <taxon>Insecta</taxon>
        <taxon>Pterygota</taxon>
        <taxon>Neoptera</taxon>
        <taxon>Endopterygota</taxon>
        <taxon>Coleoptera</taxon>
        <taxon>Polyphaga</taxon>
        <taxon>Cucujiformia</taxon>
        <taxon>Chrysomeloidea</taxon>
        <taxon>Cerambycidae</taxon>
        <taxon>Lamiinae</taxon>
        <taxon>Monochamini</taxon>
        <taxon>Molorchus</taxon>
    </lineage>
</organism>
<feature type="compositionally biased region" description="Basic residues" evidence="2">
    <location>
        <begin position="350"/>
        <end position="360"/>
    </location>
</feature>
<dbReference type="InterPro" id="IPR049733">
    <property type="entry name" value="CCDC61_N"/>
</dbReference>
<evidence type="ECO:0000313" key="4">
    <source>
        <dbReference type="Proteomes" id="UP001162164"/>
    </source>
</evidence>
<feature type="coiled-coil region" evidence="1">
    <location>
        <begin position="125"/>
        <end position="178"/>
    </location>
</feature>
<sequence>MNVLCNNLEILITDKSSGEEWQCSYDATYVENLTQKTGNFKQFDVFVAMIKSGLLRTSESVTLDLLTFEDLELLRSRKLTKTVGPSNNNRRYLIVTYVVEFDKIRYPLPLEYCGPPDPIILQATIKRLELELAKAKEELALRANNNEARKIYFLQKRVDELTEENVQLQEEIRHLNKFLDKKPKNQVLSLQKAVSNLEKCVVSERNSHHDLVEKLRNDKEELVKELEKVKCSEKNLKTKLSKMAGGSRMGLGDHLSKTPLIHKNSDHSLRTMYKRSQSPIFEHTPDLKKQPSSHRVESKKSQQKWAQPRCSKNNMKLSRSRNSSSSSAKYVDPEDFPSHAKIRTPSPTPRRSKRNFHKSRCSSLDSRTSSMSSKGSPICKKGSWIIRSYKRKSRICKRC</sequence>
<dbReference type="EMBL" id="JAPWTJ010002053">
    <property type="protein sequence ID" value="KAJ8968132.1"/>
    <property type="molecule type" value="Genomic_DNA"/>
</dbReference>
<dbReference type="Proteomes" id="UP001162164">
    <property type="component" value="Unassembled WGS sequence"/>
</dbReference>
<evidence type="ECO:0008006" key="5">
    <source>
        <dbReference type="Google" id="ProtNLM"/>
    </source>
</evidence>
<feature type="compositionally biased region" description="Low complexity" evidence="2">
    <location>
        <begin position="311"/>
        <end position="327"/>
    </location>
</feature>
<name>A0ABQ9IWW7_9CUCU</name>
<evidence type="ECO:0000313" key="3">
    <source>
        <dbReference type="EMBL" id="KAJ8968132.1"/>
    </source>
</evidence>
<accession>A0ABQ9IWW7</accession>
<dbReference type="CDD" id="cd22284">
    <property type="entry name" value="HD_CCDC61_N"/>
    <property type="match status" value="1"/>
</dbReference>
<evidence type="ECO:0000256" key="2">
    <source>
        <dbReference type="SAM" id="MobiDB-lite"/>
    </source>
</evidence>
<comment type="caution">
    <text evidence="3">The sequence shown here is derived from an EMBL/GenBank/DDBJ whole genome shotgun (WGS) entry which is preliminary data.</text>
</comment>
<feature type="compositionally biased region" description="Basic and acidic residues" evidence="2">
    <location>
        <begin position="283"/>
        <end position="300"/>
    </location>
</feature>
<proteinExistence type="predicted"/>